<gene>
    <name evidence="2" type="ORF">VNO77_02829</name>
</gene>
<evidence type="ECO:0000313" key="2">
    <source>
        <dbReference type="EMBL" id="KAK7360814.1"/>
    </source>
</evidence>
<evidence type="ECO:0000256" key="1">
    <source>
        <dbReference type="SAM" id="MobiDB-lite"/>
    </source>
</evidence>
<evidence type="ECO:0000313" key="3">
    <source>
        <dbReference type="Proteomes" id="UP001367508"/>
    </source>
</evidence>
<organism evidence="2 3">
    <name type="scientific">Canavalia gladiata</name>
    <name type="common">Sword bean</name>
    <name type="synonym">Dolichos gladiatus</name>
    <dbReference type="NCBI Taxonomy" id="3824"/>
    <lineage>
        <taxon>Eukaryota</taxon>
        <taxon>Viridiplantae</taxon>
        <taxon>Streptophyta</taxon>
        <taxon>Embryophyta</taxon>
        <taxon>Tracheophyta</taxon>
        <taxon>Spermatophyta</taxon>
        <taxon>Magnoliopsida</taxon>
        <taxon>eudicotyledons</taxon>
        <taxon>Gunneridae</taxon>
        <taxon>Pentapetalae</taxon>
        <taxon>rosids</taxon>
        <taxon>fabids</taxon>
        <taxon>Fabales</taxon>
        <taxon>Fabaceae</taxon>
        <taxon>Papilionoideae</taxon>
        <taxon>50 kb inversion clade</taxon>
        <taxon>NPAAA clade</taxon>
        <taxon>indigoferoid/millettioid clade</taxon>
        <taxon>Phaseoleae</taxon>
        <taxon>Canavalia</taxon>
    </lineage>
</organism>
<dbReference type="EMBL" id="JAYMYQ010000001">
    <property type="protein sequence ID" value="KAK7360814.1"/>
    <property type="molecule type" value="Genomic_DNA"/>
</dbReference>
<protein>
    <submittedName>
        <fullName evidence="2">Uncharacterized protein</fullName>
    </submittedName>
</protein>
<proteinExistence type="predicted"/>
<keyword evidence="3" id="KW-1185">Reference proteome</keyword>
<sequence>MGTAVLTKARQWTGLGGEDEGGEGSPAAVPTLEHTAKVENEARLTRGRNQGRKEARACGARVTMHGGCYRGFLFLVVANQGLYTELSLPALGRP</sequence>
<name>A0AAN9R7K9_CANGL</name>
<dbReference type="AlphaFoldDB" id="A0AAN9R7K9"/>
<dbReference type="Proteomes" id="UP001367508">
    <property type="component" value="Unassembled WGS sequence"/>
</dbReference>
<comment type="caution">
    <text evidence="2">The sequence shown here is derived from an EMBL/GenBank/DDBJ whole genome shotgun (WGS) entry which is preliminary data.</text>
</comment>
<reference evidence="2 3" key="1">
    <citation type="submission" date="2024-01" db="EMBL/GenBank/DDBJ databases">
        <title>The genomes of 5 underutilized Papilionoideae crops provide insights into root nodulation and disease resistanc.</title>
        <authorList>
            <person name="Jiang F."/>
        </authorList>
    </citation>
    <scope>NUCLEOTIDE SEQUENCE [LARGE SCALE GENOMIC DNA]</scope>
    <source>
        <strain evidence="2">LVBAO_FW01</strain>
        <tissue evidence="2">Leaves</tissue>
    </source>
</reference>
<feature type="region of interest" description="Disordered" evidence="1">
    <location>
        <begin position="1"/>
        <end position="32"/>
    </location>
</feature>
<accession>A0AAN9R7K9</accession>